<evidence type="ECO:0000313" key="2">
    <source>
        <dbReference type="EMBL" id="TVU05622.1"/>
    </source>
</evidence>
<dbReference type="SUPFAM" id="SSF52058">
    <property type="entry name" value="L domain-like"/>
    <property type="match status" value="1"/>
</dbReference>
<name>A0A5J9T2U3_9POAL</name>
<reference evidence="2 3" key="1">
    <citation type="journal article" date="2019" name="Sci. Rep.">
        <title>A high-quality genome of Eragrostis curvula grass provides insights into Poaceae evolution and supports new strategies to enhance forage quality.</title>
        <authorList>
            <person name="Carballo J."/>
            <person name="Santos B.A.C.M."/>
            <person name="Zappacosta D."/>
            <person name="Garbus I."/>
            <person name="Selva J.P."/>
            <person name="Gallo C.A."/>
            <person name="Diaz A."/>
            <person name="Albertini E."/>
            <person name="Caccamo M."/>
            <person name="Echenique V."/>
        </authorList>
    </citation>
    <scope>NUCLEOTIDE SEQUENCE [LARGE SCALE GENOMIC DNA]</scope>
    <source>
        <strain evidence="3">cv. Victoria</strain>
        <tissue evidence="2">Leaf</tissue>
    </source>
</reference>
<dbReference type="PANTHER" id="PTHR34145:SF52">
    <property type="entry name" value="OS02G0105800 PROTEIN"/>
    <property type="match status" value="1"/>
</dbReference>
<accession>A0A5J9T2U3</accession>
<dbReference type="Pfam" id="PF23622">
    <property type="entry name" value="LRR_At1g61320_AtMIF1"/>
    <property type="match status" value="1"/>
</dbReference>
<dbReference type="Gene3D" id="3.80.10.10">
    <property type="entry name" value="Ribonuclease Inhibitor"/>
    <property type="match status" value="1"/>
</dbReference>
<feature type="domain" description="At1g61320/AtMIF1 LRR" evidence="1">
    <location>
        <begin position="136"/>
        <end position="518"/>
    </location>
</feature>
<dbReference type="InterPro" id="IPR032675">
    <property type="entry name" value="LRR_dom_sf"/>
</dbReference>
<organism evidence="2 3">
    <name type="scientific">Eragrostis curvula</name>
    <name type="common">weeping love grass</name>
    <dbReference type="NCBI Taxonomy" id="38414"/>
    <lineage>
        <taxon>Eukaryota</taxon>
        <taxon>Viridiplantae</taxon>
        <taxon>Streptophyta</taxon>
        <taxon>Embryophyta</taxon>
        <taxon>Tracheophyta</taxon>
        <taxon>Spermatophyta</taxon>
        <taxon>Magnoliopsida</taxon>
        <taxon>Liliopsida</taxon>
        <taxon>Poales</taxon>
        <taxon>Poaceae</taxon>
        <taxon>PACMAD clade</taxon>
        <taxon>Chloridoideae</taxon>
        <taxon>Eragrostideae</taxon>
        <taxon>Eragrostidinae</taxon>
        <taxon>Eragrostis</taxon>
    </lineage>
</organism>
<dbReference type="InterPro" id="IPR053772">
    <property type="entry name" value="At1g61320/At1g61330-like"/>
</dbReference>
<sequence>MEPPPPPPQSEQQRPRQTLASNVLHVRWVIITMLVGWQGGYVSTVDEIQVSVSPCDRVDAGDSKDGETSGYLIPHLPEDIWRHIHFLMPMDAAARAACLSHAFLSSWRCYPKLDLNRRTLFSEACSDNLSCRIDNILNNHSGIGLKILRLDLRSRHIPFPCIDKWLQVAVTPGIEELTLLLDQKYKFPCSVLSDGVRSTIQSLQLDYCIFHHMLELGPLRSLTRLRLMHVHITGEELECLLSNSLALEHLDLNDCDELTFLKIPSVLLKLSYLSVIGCWDLQVTENKASSLSSLTLFVEVSKLSLGETSQMKCLSLRRENVVCYARANLPSIMPNLETLALGSWSEVNTPMLPTKFLNLKHLTIQITGETLSPSYDYFSLVSFLDASPSLETWWLDVSQEDMEHESIFGGSSHLRQLPDRHHDRLKSFEVIGFSSAKGLVELTWCIVKSSISLEQLTLDTLHGDGRCSGGNDNDRRDKFCCSVSQAVLEEAFRGVAAIRKYIEDKVPPTAKLIVLEPCPLCHGTTVDYDR</sequence>
<dbReference type="Gramene" id="TVU05622">
    <property type="protein sequence ID" value="TVU05622"/>
    <property type="gene ID" value="EJB05_48791"/>
</dbReference>
<dbReference type="EMBL" id="RWGY01000051">
    <property type="protein sequence ID" value="TVU05622.1"/>
    <property type="molecule type" value="Genomic_DNA"/>
</dbReference>
<evidence type="ECO:0000313" key="3">
    <source>
        <dbReference type="Proteomes" id="UP000324897"/>
    </source>
</evidence>
<gene>
    <name evidence="2" type="ORF">EJB05_48791</name>
</gene>
<dbReference type="InterPro" id="IPR055357">
    <property type="entry name" value="LRR_At1g61320_AtMIF1"/>
</dbReference>
<dbReference type="AlphaFoldDB" id="A0A5J9T2U3"/>
<protein>
    <recommendedName>
        <fullName evidence="1">At1g61320/AtMIF1 LRR domain-containing protein</fullName>
    </recommendedName>
</protein>
<evidence type="ECO:0000259" key="1">
    <source>
        <dbReference type="Pfam" id="PF23622"/>
    </source>
</evidence>
<dbReference type="OrthoDB" id="613853at2759"/>
<dbReference type="PANTHER" id="PTHR34145">
    <property type="entry name" value="OS02G0105600 PROTEIN"/>
    <property type="match status" value="1"/>
</dbReference>
<proteinExistence type="predicted"/>
<comment type="caution">
    <text evidence="2">The sequence shown here is derived from an EMBL/GenBank/DDBJ whole genome shotgun (WGS) entry which is preliminary data.</text>
</comment>
<keyword evidence="3" id="KW-1185">Reference proteome</keyword>
<dbReference type="Proteomes" id="UP000324897">
    <property type="component" value="Unassembled WGS sequence"/>
</dbReference>